<dbReference type="SUPFAM" id="SSF54897">
    <property type="entry name" value="Protease propeptides/inhibitors"/>
    <property type="match status" value="1"/>
</dbReference>
<comment type="cofactor">
    <cofactor evidence="1">
        <name>Zn(2+)</name>
        <dbReference type="ChEBI" id="CHEBI:29105"/>
    </cofactor>
</comment>
<feature type="chain" id="PRO_5029021030" evidence="12">
    <location>
        <begin position="22"/>
        <end position="432"/>
    </location>
</feature>
<evidence type="ECO:0000259" key="13">
    <source>
        <dbReference type="PROSITE" id="PS52035"/>
    </source>
</evidence>
<dbReference type="GO" id="GO:0004181">
    <property type="term" value="F:metallocarboxypeptidase activity"/>
    <property type="evidence" value="ECO:0007669"/>
    <property type="project" value="InterPro"/>
</dbReference>
<protein>
    <submittedName>
        <fullName evidence="15">Carboxypeptidase B-like</fullName>
    </submittedName>
</protein>
<gene>
    <name evidence="15" type="primary">LOC113499978</name>
</gene>
<evidence type="ECO:0000256" key="12">
    <source>
        <dbReference type="SAM" id="SignalP"/>
    </source>
</evidence>
<evidence type="ECO:0000256" key="8">
    <source>
        <dbReference type="ARBA" id="ARBA00022833"/>
    </source>
</evidence>
<evidence type="ECO:0000256" key="7">
    <source>
        <dbReference type="ARBA" id="ARBA00022801"/>
    </source>
</evidence>
<keyword evidence="10" id="KW-1015">Disulfide bond</keyword>
<keyword evidence="14" id="KW-1185">Reference proteome</keyword>
<dbReference type="AlphaFoldDB" id="A0A7E5W718"/>
<dbReference type="Gene3D" id="3.30.70.340">
    <property type="entry name" value="Metallocarboxypeptidase-like"/>
    <property type="match status" value="1"/>
</dbReference>
<dbReference type="PROSITE" id="PS52035">
    <property type="entry name" value="PEPTIDASE_M14"/>
    <property type="match status" value="1"/>
</dbReference>
<keyword evidence="4" id="KW-0645">Protease</keyword>
<evidence type="ECO:0000256" key="3">
    <source>
        <dbReference type="ARBA" id="ARBA00022645"/>
    </source>
</evidence>
<evidence type="ECO:0000256" key="5">
    <source>
        <dbReference type="ARBA" id="ARBA00022723"/>
    </source>
</evidence>
<dbReference type="Proteomes" id="UP000322000">
    <property type="component" value="Chromosome 13"/>
</dbReference>
<dbReference type="Pfam" id="PF02244">
    <property type="entry name" value="Propep_M14"/>
    <property type="match status" value="1"/>
</dbReference>
<feature type="signal peptide" evidence="12">
    <location>
        <begin position="1"/>
        <end position="21"/>
    </location>
</feature>
<evidence type="ECO:0000313" key="15">
    <source>
        <dbReference type="RefSeq" id="XP_026736409.1"/>
    </source>
</evidence>
<proteinExistence type="inferred from homology"/>
<keyword evidence="3" id="KW-0121">Carboxypeptidase</keyword>
<accession>A0A7E5W718</accession>
<dbReference type="GO" id="GO:0008270">
    <property type="term" value="F:zinc ion binding"/>
    <property type="evidence" value="ECO:0007669"/>
    <property type="project" value="InterPro"/>
</dbReference>
<dbReference type="PROSITE" id="PS00132">
    <property type="entry name" value="CARBOXYPEPT_ZN_1"/>
    <property type="match status" value="1"/>
</dbReference>
<sequence length="432" mass="48715">MQYFPKMKILVLAALFALVNAKHEQYIGWKSYFVGPASLEQLTSLHSSSNQFRLDILSRPTVQTAGVILVHPESQTDFINNLEYLGISYSVHVNDVKIQLDRDDEITDSWKQSLSRSENSTLPFDNYQDWEMIVSYLNETAVRNPNTTTLEKGGLSSEGRDLYYLKISTTNFEDLSKPIILIDAGIHAREWIGIPVATWIINKLTDELNETDLLEKFDWIIVPVVNPDGYVYTRENDRFWRKTRSNNTNNWECVGADANRNFDHYWNTEGVSQDPCDETFAGIEVFSEPESRFIKEIINENLARIALYVTLHSYGSTITYPWSHRIGLSNNALGLHAVGITIVNGIQEFALPQFPRYEVGSSALVLGELISGSSDDYAHSIGVPLTLTVRLPGLIPRSSAGFILDPQYIRQVVTETWNGIAAGARRAGELVN</sequence>
<evidence type="ECO:0000256" key="4">
    <source>
        <dbReference type="ARBA" id="ARBA00022670"/>
    </source>
</evidence>
<dbReference type="RefSeq" id="XP_026736409.1">
    <property type="nucleotide sequence ID" value="XM_026880608.1"/>
</dbReference>
<evidence type="ECO:0000313" key="14">
    <source>
        <dbReference type="Proteomes" id="UP000322000"/>
    </source>
</evidence>
<dbReference type="GO" id="GO:0006508">
    <property type="term" value="P:proteolysis"/>
    <property type="evidence" value="ECO:0007669"/>
    <property type="project" value="UniProtKB-KW"/>
</dbReference>
<keyword evidence="7" id="KW-0378">Hydrolase</keyword>
<dbReference type="SMART" id="SM00631">
    <property type="entry name" value="Zn_pept"/>
    <property type="match status" value="1"/>
</dbReference>
<dbReference type="GeneID" id="113499978"/>
<comment type="caution">
    <text evidence="11">Lacks conserved residue(s) required for the propagation of feature annotation.</text>
</comment>
<keyword evidence="8" id="KW-0862">Zinc</keyword>
<keyword evidence="9" id="KW-0482">Metalloprotease</keyword>
<dbReference type="SUPFAM" id="SSF53187">
    <property type="entry name" value="Zn-dependent exopeptidases"/>
    <property type="match status" value="1"/>
</dbReference>
<name>A0A7E5W718_TRINI</name>
<dbReference type="InterPro" id="IPR036990">
    <property type="entry name" value="M14A-like_propep"/>
</dbReference>
<evidence type="ECO:0000256" key="10">
    <source>
        <dbReference type="ARBA" id="ARBA00023157"/>
    </source>
</evidence>
<dbReference type="Gene3D" id="3.40.630.10">
    <property type="entry name" value="Zn peptidases"/>
    <property type="match status" value="1"/>
</dbReference>
<dbReference type="PANTHER" id="PTHR11705:SF140">
    <property type="entry name" value="FI02848P-RELATED"/>
    <property type="match status" value="1"/>
</dbReference>
<keyword evidence="5" id="KW-0479">Metal-binding</keyword>
<dbReference type="InterPro" id="IPR057246">
    <property type="entry name" value="CARBOXYPEPT_ZN_1"/>
</dbReference>
<dbReference type="InterPro" id="IPR000834">
    <property type="entry name" value="Peptidase_M14"/>
</dbReference>
<dbReference type="KEGG" id="tnl:113499978"/>
<organism evidence="14 15">
    <name type="scientific">Trichoplusia ni</name>
    <name type="common">Cabbage looper</name>
    <dbReference type="NCBI Taxonomy" id="7111"/>
    <lineage>
        <taxon>Eukaryota</taxon>
        <taxon>Metazoa</taxon>
        <taxon>Ecdysozoa</taxon>
        <taxon>Arthropoda</taxon>
        <taxon>Hexapoda</taxon>
        <taxon>Insecta</taxon>
        <taxon>Pterygota</taxon>
        <taxon>Neoptera</taxon>
        <taxon>Endopterygota</taxon>
        <taxon>Lepidoptera</taxon>
        <taxon>Glossata</taxon>
        <taxon>Ditrysia</taxon>
        <taxon>Noctuoidea</taxon>
        <taxon>Noctuidae</taxon>
        <taxon>Plusiinae</taxon>
        <taxon>Trichoplusia</taxon>
    </lineage>
</organism>
<dbReference type="FunFam" id="3.40.630.10:FF:000084">
    <property type="entry name" value="Carboxypeptidase B2"/>
    <property type="match status" value="1"/>
</dbReference>
<dbReference type="PANTHER" id="PTHR11705">
    <property type="entry name" value="PROTEASE FAMILY M14 CARBOXYPEPTIDASE A,B"/>
    <property type="match status" value="1"/>
</dbReference>
<dbReference type="FunCoup" id="A0A7E5W718">
    <property type="interactions" value="67"/>
</dbReference>
<evidence type="ECO:0000256" key="11">
    <source>
        <dbReference type="PROSITE-ProRule" id="PRU01379"/>
    </source>
</evidence>
<evidence type="ECO:0000256" key="1">
    <source>
        <dbReference type="ARBA" id="ARBA00001947"/>
    </source>
</evidence>
<reference evidence="15" key="1">
    <citation type="submission" date="2025-08" db="UniProtKB">
        <authorList>
            <consortium name="RefSeq"/>
        </authorList>
    </citation>
    <scope>IDENTIFICATION</scope>
</reference>
<dbReference type="InterPro" id="IPR003146">
    <property type="entry name" value="M14A_act_pep"/>
</dbReference>
<dbReference type="PRINTS" id="PR00765">
    <property type="entry name" value="CRBOXYPTASEA"/>
</dbReference>
<dbReference type="OrthoDB" id="3626597at2759"/>
<evidence type="ECO:0000256" key="9">
    <source>
        <dbReference type="ARBA" id="ARBA00023049"/>
    </source>
</evidence>
<dbReference type="GO" id="GO:0005615">
    <property type="term" value="C:extracellular space"/>
    <property type="evidence" value="ECO:0007669"/>
    <property type="project" value="TreeGrafter"/>
</dbReference>
<keyword evidence="6 12" id="KW-0732">Signal</keyword>
<evidence type="ECO:0000256" key="2">
    <source>
        <dbReference type="ARBA" id="ARBA00005988"/>
    </source>
</evidence>
<dbReference type="Pfam" id="PF00246">
    <property type="entry name" value="Peptidase_M14"/>
    <property type="match status" value="1"/>
</dbReference>
<dbReference type="InParanoid" id="A0A7E5W718"/>
<evidence type="ECO:0000256" key="6">
    <source>
        <dbReference type="ARBA" id="ARBA00022729"/>
    </source>
</evidence>
<comment type="similarity">
    <text evidence="2 11">Belongs to the peptidase M14 family.</text>
</comment>
<feature type="domain" description="Peptidase M14" evidence="13">
    <location>
        <begin position="126"/>
        <end position="427"/>
    </location>
</feature>